<dbReference type="InterPro" id="IPR004358">
    <property type="entry name" value="Sig_transdc_His_kin-like_C"/>
</dbReference>
<name>A0A6J4MAB0_9CYAN</name>
<dbReference type="EC" id="2.7.13.3" evidence="2"/>
<dbReference type="PANTHER" id="PTHR43547:SF2">
    <property type="entry name" value="HYBRID SIGNAL TRANSDUCTION HISTIDINE KINASE C"/>
    <property type="match status" value="1"/>
</dbReference>
<evidence type="ECO:0000259" key="6">
    <source>
        <dbReference type="PROSITE" id="PS50109"/>
    </source>
</evidence>
<feature type="domain" description="Histidine kinase" evidence="6">
    <location>
        <begin position="136"/>
        <end position="343"/>
    </location>
</feature>
<dbReference type="InterPro" id="IPR036097">
    <property type="entry name" value="HisK_dim/P_sf"/>
</dbReference>
<keyword evidence="4 7" id="KW-0808">Transferase</keyword>
<dbReference type="Gene3D" id="1.10.287.130">
    <property type="match status" value="1"/>
</dbReference>
<keyword evidence="3" id="KW-0597">Phosphoprotein</keyword>
<dbReference type="CDD" id="cd00082">
    <property type="entry name" value="HisKA"/>
    <property type="match status" value="1"/>
</dbReference>
<comment type="catalytic activity">
    <reaction evidence="1">
        <text>ATP + protein L-histidine = ADP + protein N-phospho-L-histidine.</text>
        <dbReference type="EC" id="2.7.13.3"/>
    </reaction>
</comment>
<accession>A0A6J4MAB0</accession>
<dbReference type="SUPFAM" id="SSF47384">
    <property type="entry name" value="Homodimeric domain of signal transducing histidine kinase"/>
    <property type="match status" value="1"/>
</dbReference>
<evidence type="ECO:0000256" key="3">
    <source>
        <dbReference type="ARBA" id="ARBA00022553"/>
    </source>
</evidence>
<keyword evidence="5" id="KW-0902">Two-component regulatory system</keyword>
<sequence>MVQAVGYAVNPVESHRQFPLTASFPLAEAVRNRQPIWSEPLEERLARYPHLVEAYKSLPFEAWISLPLMVNGKAVGGLSLSFKQFKQLSQDDRDFMLTLSRQCAQAIFRAQLYEAERSARAEAEQASRVKDEFLAVLSHELRTPLNPILGWSTLLQKQQHDPATLARGLQTIERNAKLQTQLIEDLLDVSRILRGKLILDVAPVDLKFTIEAAMETVRLAAEAKAMQIQTYFDPEVGYVAGDASRLQQVVWNLLANAVKFTPDGGRVEVRLKQVEQGSVENWTHGSVDEPSTHHSYAQITVTDTGKGITPEFFPYIFDRFRQADSKTTRQFGGLGLGLAIVQQ</sequence>
<evidence type="ECO:0000256" key="5">
    <source>
        <dbReference type="ARBA" id="ARBA00023012"/>
    </source>
</evidence>
<dbReference type="Pfam" id="PF02518">
    <property type="entry name" value="HATPase_c"/>
    <property type="match status" value="1"/>
</dbReference>
<dbReference type="Gene3D" id="3.30.565.10">
    <property type="entry name" value="Histidine kinase-like ATPase, C-terminal domain"/>
    <property type="match status" value="1"/>
</dbReference>
<dbReference type="InterPro" id="IPR005467">
    <property type="entry name" value="His_kinase_dom"/>
</dbReference>
<dbReference type="InterPro" id="IPR003018">
    <property type="entry name" value="GAF"/>
</dbReference>
<dbReference type="Gene3D" id="3.30.450.40">
    <property type="match status" value="1"/>
</dbReference>
<reference evidence="7" key="1">
    <citation type="submission" date="2020-02" db="EMBL/GenBank/DDBJ databases">
        <authorList>
            <person name="Meier V. D."/>
        </authorList>
    </citation>
    <scope>NUCLEOTIDE SEQUENCE</scope>
    <source>
        <strain evidence="7">AVDCRST_MAG94</strain>
    </source>
</reference>
<evidence type="ECO:0000256" key="4">
    <source>
        <dbReference type="ARBA" id="ARBA00022777"/>
    </source>
</evidence>
<dbReference type="SMART" id="SM00388">
    <property type="entry name" value="HisKA"/>
    <property type="match status" value="1"/>
</dbReference>
<dbReference type="SUPFAM" id="SSF55781">
    <property type="entry name" value="GAF domain-like"/>
    <property type="match status" value="1"/>
</dbReference>
<keyword evidence="4 7" id="KW-0418">Kinase</keyword>
<dbReference type="Pfam" id="PF00512">
    <property type="entry name" value="HisKA"/>
    <property type="match status" value="1"/>
</dbReference>
<organism evidence="7">
    <name type="scientific">uncultured Leptolyngbya sp</name>
    <dbReference type="NCBI Taxonomy" id="332963"/>
    <lineage>
        <taxon>Bacteria</taxon>
        <taxon>Bacillati</taxon>
        <taxon>Cyanobacteriota</taxon>
        <taxon>Cyanophyceae</taxon>
        <taxon>Leptolyngbyales</taxon>
        <taxon>Leptolyngbyaceae</taxon>
        <taxon>Leptolyngbya group</taxon>
        <taxon>Leptolyngbya</taxon>
        <taxon>environmental samples</taxon>
    </lineage>
</organism>
<dbReference type="EMBL" id="CADCTY010001039">
    <property type="protein sequence ID" value="CAA9353753.1"/>
    <property type="molecule type" value="Genomic_DNA"/>
</dbReference>
<dbReference type="AlphaFoldDB" id="A0A6J4MAB0"/>
<feature type="non-terminal residue" evidence="7">
    <location>
        <position position="343"/>
    </location>
</feature>
<dbReference type="SMART" id="SM00387">
    <property type="entry name" value="HATPase_c"/>
    <property type="match status" value="1"/>
</dbReference>
<evidence type="ECO:0000313" key="7">
    <source>
        <dbReference type="EMBL" id="CAA9353753.1"/>
    </source>
</evidence>
<dbReference type="PANTHER" id="PTHR43547">
    <property type="entry name" value="TWO-COMPONENT HISTIDINE KINASE"/>
    <property type="match status" value="1"/>
</dbReference>
<dbReference type="GO" id="GO:0000155">
    <property type="term" value="F:phosphorelay sensor kinase activity"/>
    <property type="evidence" value="ECO:0007669"/>
    <property type="project" value="InterPro"/>
</dbReference>
<dbReference type="InterPro" id="IPR029016">
    <property type="entry name" value="GAF-like_dom_sf"/>
</dbReference>
<dbReference type="InterPro" id="IPR003661">
    <property type="entry name" value="HisK_dim/P_dom"/>
</dbReference>
<protein>
    <recommendedName>
        <fullName evidence="2">histidine kinase</fullName>
        <ecNumber evidence="2">2.7.13.3</ecNumber>
    </recommendedName>
</protein>
<dbReference type="SUPFAM" id="SSF55874">
    <property type="entry name" value="ATPase domain of HSP90 chaperone/DNA topoisomerase II/histidine kinase"/>
    <property type="match status" value="1"/>
</dbReference>
<dbReference type="PROSITE" id="PS50109">
    <property type="entry name" value="HIS_KIN"/>
    <property type="match status" value="1"/>
</dbReference>
<dbReference type="PRINTS" id="PR00344">
    <property type="entry name" value="BCTRLSENSOR"/>
</dbReference>
<dbReference type="InterPro" id="IPR036890">
    <property type="entry name" value="HATPase_C_sf"/>
</dbReference>
<dbReference type="Pfam" id="PF13185">
    <property type="entry name" value="GAF_2"/>
    <property type="match status" value="1"/>
</dbReference>
<proteinExistence type="predicted"/>
<gene>
    <name evidence="7" type="ORF">AVDCRST_MAG94-2960</name>
</gene>
<dbReference type="InterPro" id="IPR003594">
    <property type="entry name" value="HATPase_dom"/>
</dbReference>
<evidence type="ECO:0000256" key="1">
    <source>
        <dbReference type="ARBA" id="ARBA00000085"/>
    </source>
</evidence>
<evidence type="ECO:0000256" key="2">
    <source>
        <dbReference type="ARBA" id="ARBA00012438"/>
    </source>
</evidence>